<dbReference type="FunFam" id="3.40.50.1010:FF:000032">
    <property type="entry name" value="Flap endonuclease GEN-like 1"/>
    <property type="match status" value="1"/>
</dbReference>
<evidence type="ECO:0000256" key="5">
    <source>
        <dbReference type="ARBA" id="ARBA00022679"/>
    </source>
</evidence>
<evidence type="ECO:0000256" key="8">
    <source>
        <dbReference type="ARBA" id="ARBA00022723"/>
    </source>
</evidence>
<comment type="caution">
    <text evidence="23">The sequence shown here is derived from an EMBL/GenBank/DDBJ whole genome shotgun (WGS) entry which is preliminary data.</text>
</comment>
<dbReference type="GO" id="GO:0046872">
    <property type="term" value="F:metal ion binding"/>
    <property type="evidence" value="ECO:0007669"/>
    <property type="project" value="UniProtKB-KW"/>
</dbReference>
<comment type="cofactor">
    <cofactor evidence="1">
        <name>Mg(2+)</name>
        <dbReference type="ChEBI" id="CHEBI:18420"/>
    </cofactor>
</comment>
<dbReference type="GO" id="GO:0009650">
    <property type="term" value="P:UV protection"/>
    <property type="evidence" value="ECO:0007669"/>
    <property type="project" value="UniProtKB-ARBA"/>
</dbReference>
<dbReference type="InterPro" id="IPR006084">
    <property type="entry name" value="XPG/Rad2"/>
</dbReference>
<keyword evidence="11" id="KW-0378">Hydrolase</keyword>
<feature type="region of interest" description="Disordered" evidence="19">
    <location>
        <begin position="515"/>
        <end position="580"/>
    </location>
</feature>
<dbReference type="Proteomes" id="UP000489600">
    <property type="component" value="Unassembled WGS sequence"/>
</dbReference>
<dbReference type="GO" id="GO:0000179">
    <property type="term" value="F:rRNA (adenine-N6,N6-)-dimethyltransferase activity"/>
    <property type="evidence" value="ECO:0007669"/>
    <property type="project" value="UniProtKB-UniRule"/>
</dbReference>
<keyword evidence="6 17" id="KW-0949">S-adenosyl-L-methionine</keyword>
<dbReference type="PRINTS" id="PR00853">
    <property type="entry name" value="XPGRADSUPER"/>
</dbReference>
<evidence type="ECO:0000256" key="6">
    <source>
        <dbReference type="ARBA" id="ARBA00022691"/>
    </source>
</evidence>
<dbReference type="GO" id="GO:0048256">
    <property type="term" value="F:flap endonuclease activity"/>
    <property type="evidence" value="ECO:0007669"/>
    <property type="project" value="UniProtKB-ARBA"/>
</dbReference>
<evidence type="ECO:0000256" key="9">
    <source>
        <dbReference type="ARBA" id="ARBA00022759"/>
    </source>
</evidence>
<feature type="binding site" evidence="17">
    <location>
        <position position="779"/>
    </location>
    <ligand>
        <name>S-adenosyl-L-methionine</name>
        <dbReference type="ChEBI" id="CHEBI:59789"/>
    </ligand>
</feature>
<dbReference type="InterPro" id="IPR036279">
    <property type="entry name" value="5-3_exonuclease_C_sf"/>
</dbReference>
<dbReference type="GO" id="GO:0005634">
    <property type="term" value="C:nucleus"/>
    <property type="evidence" value="ECO:0007669"/>
    <property type="project" value="UniProtKB-SubCell"/>
</dbReference>
<dbReference type="SMART" id="SM00485">
    <property type="entry name" value="XPGN"/>
    <property type="match status" value="1"/>
</dbReference>
<evidence type="ECO:0000256" key="7">
    <source>
        <dbReference type="ARBA" id="ARBA00022722"/>
    </source>
</evidence>
<evidence type="ECO:0000256" key="2">
    <source>
        <dbReference type="ARBA" id="ARBA00004123"/>
    </source>
</evidence>
<evidence type="ECO:0000259" key="21">
    <source>
        <dbReference type="SMART" id="SM00485"/>
    </source>
</evidence>
<feature type="binding site" evidence="17">
    <location>
        <position position="676"/>
    </location>
    <ligand>
        <name>S-adenosyl-L-methionine</name>
        <dbReference type="ChEBI" id="CHEBI:59789"/>
    </ligand>
</feature>
<dbReference type="Gene3D" id="1.10.150.20">
    <property type="entry name" value="5' to 3' exonuclease, C-terminal subdomain"/>
    <property type="match status" value="1"/>
</dbReference>
<dbReference type="InterPro" id="IPR029060">
    <property type="entry name" value="PIN-like_dom_sf"/>
</dbReference>
<dbReference type="Pfam" id="PF00398">
    <property type="entry name" value="RrnaAD"/>
    <property type="match status" value="1"/>
</dbReference>
<dbReference type="SUPFAM" id="SSF53335">
    <property type="entry name" value="S-adenosyl-L-methionine-dependent methyltransferases"/>
    <property type="match status" value="1"/>
</dbReference>
<evidence type="ECO:0000256" key="1">
    <source>
        <dbReference type="ARBA" id="ARBA00001946"/>
    </source>
</evidence>
<evidence type="ECO:0000256" key="17">
    <source>
        <dbReference type="PROSITE-ProRule" id="PRU01026"/>
    </source>
</evidence>
<evidence type="ECO:0000256" key="19">
    <source>
        <dbReference type="SAM" id="MobiDB-lite"/>
    </source>
</evidence>
<evidence type="ECO:0000313" key="23">
    <source>
        <dbReference type="EMBL" id="VVA89602.1"/>
    </source>
</evidence>
<evidence type="ECO:0000256" key="12">
    <source>
        <dbReference type="ARBA" id="ARBA00022842"/>
    </source>
</evidence>
<keyword evidence="12" id="KW-0460">Magnesium</keyword>
<keyword evidence="8" id="KW-0479">Metal-binding</keyword>
<evidence type="ECO:0000256" key="16">
    <source>
        <dbReference type="ARBA" id="ARBA00038112"/>
    </source>
</evidence>
<feature type="domain" description="Ribosomal RNA adenine methylase transferase N-terminal" evidence="22">
    <location>
        <begin position="683"/>
        <end position="865"/>
    </location>
</feature>
<dbReference type="FunFam" id="1.10.8.100:FF:000001">
    <property type="entry name" value="Ribosomal RNA small subunit methyltransferase A"/>
    <property type="match status" value="1"/>
</dbReference>
<dbReference type="Gene3D" id="3.40.50.150">
    <property type="entry name" value="Vaccinia Virus protein VP39"/>
    <property type="match status" value="1"/>
</dbReference>
<dbReference type="InterPro" id="IPR020596">
    <property type="entry name" value="rRNA_Ade_Mease_Trfase_CS"/>
</dbReference>
<keyword evidence="10" id="KW-0227">DNA damage</keyword>
<dbReference type="AlphaFoldDB" id="A0A565AL96"/>
<feature type="binding site" evidence="17">
    <location>
        <position position="724"/>
    </location>
    <ligand>
        <name>S-adenosyl-L-methionine</name>
        <dbReference type="ChEBI" id="CHEBI:59789"/>
    </ligand>
</feature>
<dbReference type="FunFam" id="3.40.50.150:FF:000265">
    <property type="entry name" value="rRNA adenine N(6)-methyltransferase"/>
    <property type="match status" value="1"/>
</dbReference>
<keyword evidence="3 18" id="KW-0698">rRNA processing</keyword>
<dbReference type="GO" id="GO:0006281">
    <property type="term" value="P:DNA repair"/>
    <property type="evidence" value="ECO:0007669"/>
    <property type="project" value="UniProtKB-KW"/>
</dbReference>
<feature type="compositionally biased region" description="Basic and acidic residues" evidence="19">
    <location>
        <begin position="515"/>
        <end position="528"/>
    </location>
</feature>
<dbReference type="PROSITE" id="PS51689">
    <property type="entry name" value="SAM_RNA_A_N6_MT"/>
    <property type="match status" value="1"/>
</dbReference>
<keyword evidence="13 17" id="KW-0694">RNA-binding</keyword>
<evidence type="ECO:0000256" key="4">
    <source>
        <dbReference type="ARBA" id="ARBA00022603"/>
    </source>
</evidence>
<accession>A0A565AL96</accession>
<gene>
    <name evidence="23" type="ORF">ANE_LOCUS47</name>
</gene>
<name>A0A565AL96_9BRAS</name>
<keyword evidence="15" id="KW-0539">Nucleus</keyword>
<sequence length="939" mass="105387">MGVGGKFWDLLRPYAQQQGFDYLRDKRVAVDLSFWIVQHETAIKGFALKPHLRLTFFRTINLFSKFGAYPVFVVDGTPSPLKSQARISRFFRSSGIDTSSLPTIKEGVSVERNKQFCEWVRECVELLELLGIPVLKAKGEAEALCAQLNSEGYVDACITPDSDAFLFGAKCVIKGIKPNSREPFECYYMSDIEAGLGLKRKHLIAMSLLVGNDFDSGGVLGIGVEKALHIVRVFSEDEILERLQDIGKGLKPAVNGGIKSVDDGEESCSEMKRRSPHCSRCGHPGSKRTHFKSSCEHCSCDSGCITKPVEFRCECSFCYKDRELKEQKKTENWWIKVCDKIALGPEFPNRKIIELYLSDSFTAEDGSSMSWGTPDTEMLVDFLVYNLHWDPSYVRKMLLPMLSTIYLRERPINNTEKPLLYDQYEFHSIKCIKTRYGHQYFVIRWRKPIPTSGLSHGEPEESIVVWEEEEESVDPLDGLNEPQVHNDNGDCFLLTDECIGLVQSAFPAETEHFLQEKKMRESKKKTVSEEAASPPRSTTPGVQRSIKDFYRSTKAASAQSTDPGVSSRASSSTEKKRQATSSSSSIFSKSVLSGTMSLVITSTINCKSFSPTRPFPSWINGDNSPSQGEISADFSRRSSAIFLTRVSCAKNPDDYHSTLKSLNSRGRFPRKSLGQHYMLNSDINDQLASVADVKEGDFVLEIGPGTGSLTNVLINLGATVLAIEKDPHMVDLVRERFAGCDKFKVLQEDFVKCHIRSHMHSIFENRVDQDFALAKVVSNLPFNISTDVVKLLLPMGDIFSQVVLLLQDEAALRLVEPALRTSEYRPINILVNFYSEPEYNFRVPRENFFPQPKVDAAVVTFKLKHPRDYPDVSSAKSFFALVNSAFNGKRKMLRKSLQHISSSPEIEKALGVAGLPVTSRPEELTLGDFVKLHNVIARE</sequence>
<keyword evidence="5 17" id="KW-0808">Transferase</keyword>
<comment type="similarity">
    <text evidence="17 18">Belongs to the class I-like SAM-binding methyltransferase superfamily. rRNA adenine N(6)-methyltransferase family.</text>
</comment>
<evidence type="ECO:0000313" key="24">
    <source>
        <dbReference type="Proteomes" id="UP000489600"/>
    </source>
</evidence>
<proteinExistence type="inferred from homology"/>
<keyword evidence="9" id="KW-0255">Endonuclease</keyword>
<dbReference type="EMBL" id="CABITT030000001">
    <property type="protein sequence ID" value="VVA89602.1"/>
    <property type="molecule type" value="Genomic_DNA"/>
</dbReference>
<dbReference type="InterPro" id="IPR029063">
    <property type="entry name" value="SAM-dependent_MTases_sf"/>
</dbReference>
<reference evidence="23" key="1">
    <citation type="submission" date="2019-07" db="EMBL/GenBank/DDBJ databases">
        <authorList>
            <person name="Dittberner H."/>
        </authorList>
    </citation>
    <scope>NUCLEOTIDE SEQUENCE [LARGE SCALE GENOMIC DNA]</scope>
</reference>
<keyword evidence="4 17" id="KW-0489">Methyltransferase</keyword>
<feature type="binding site" evidence="17">
    <location>
        <position position="749"/>
    </location>
    <ligand>
        <name>S-adenosyl-L-methionine</name>
        <dbReference type="ChEBI" id="CHEBI:59789"/>
    </ligand>
</feature>
<dbReference type="SMART" id="SM00484">
    <property type="entry name" value="XPGI"/>
    <property type="match status" value="1"/>
</dbReference>
<dbReference type="NCBIfam" id="TIGR00755">
    <property type="entry name" value="ksgA"/>
    <property type="match status" value="1"/>
</dbReference>
<dbReference type="Pfam" id="PF00752">
    <property type="entry name" value="XPG_N"/>
    <property type="match status" value="1"/>
</dbReference>
<evidence type="ECO:0000256" key="15">
    <source>
        <dbReference type="ARBA" id="ARBA00023242"/>
    </source>
</evidence>
<dbReference type="InterPro" id="IPR011530">
    <property type="entry name" value="rRNA_adenine_dimethylase"/>
</dbReference>
<feature type="binding site" evidence="17">
    <location>
        <position position="678"/>
    </location>
    <ligand>
        <name>S-adenosyl-L-methionine</name>
        <dbReference type="ChEBI" id="CHEBI:59789"/>
    </ligand>
</feature>
<dbReference type="CDD" id="cd02440">
    <property type="entry name" value="AdoMet_MTases"/>
    <property type="match status" value="1"/>
</dbReference>
<keyword evidence="14" id="KW-0234">DNA repair</keyword>
<dbReference type="EC" id="2.1.1.-" evidence="18"/>
<dbReference type="FunFam" id="1.10.150.20:FF:000030">
    <property type="entry name" value="Flap endonuclease GEN-like 1"/>
    <property type="match status" value="1"/>
</dbReference>
<dbReference type="PROSITE" id="PS01131">
    <property type="entry name" value="RRNA_A_DIMETH"/>
    <property type="match status" value="1"/>
</dbReference>
<dbReference type="Gene3D" id="1.10.8.100">
    <property type="entry name" value="Ribosomal RNA adenine dimethylase-like, domain 2"/>
    <property type="match status" value="1"/>
</dbReference>
<organism evidence="23 24">
    <name type="scientific">Arabis nemorensis</name>
    <dbReference type="NCBI Taxonomy" id="586526"/>
    <lineage>
        <taxon>Eukaryota</taxon>
        <taxon>Viridiplantae</taxon>
        <taxon>Streptophyta</taxon>
        <taxon>Embryophyta</taxon>
        <taxon>Tracheophyta</taxon>
        <taxon>Spermatophyta</taxon>
        <taxon>Magnoliopsida</taxon>
        <taxon>eudicotyledons</taxon>
        <taxon>Gunneridae</taxon>
        <taxon>Pentapetalae</taxon>
        <taxon>rosids</taxon>
        <taxon>malvids</taxon>
        <taxon>Brassicales</taxon>
        <taxon>Brassicaceae</taxon>
        <taxon>Arabideae</taxon>
        <taxon>Arabis</taxon>
    </lineage>
</organism>
<comment type="similarity">
    <text evidence="16">Belongs to the XPG/RAD2 endonuclease family. GEN subfamily.</text>
</comment>
<dbReference type="Pfam" id="PF00867">
    <property type="entry name" value="XPG_I"/>
    <property type="match status" value="1"/>
</dbReference>
<dbReference type="InterPro" id="IPR023165">
    <property type="entry name" value="rRNA_Ade_diMease-like_C"/>
</dbReference>
<dbReference type="GO" id="GO:0003723">
    <property type="term" value="F:RNA binding"/>
    <property type="evidence" value="ECO:0007669"/>
    <property type="project" value="UniProtKB-UniRule"/>
</dbReference>
<feature type="domain" description="XPG N-terminal" evidence="21">
    <location>
        <begin position="1"/>
        <end position="96"/>
    </location>
</feature>
<keyword evidence="7" id="KW-0540">Nuclease</keyword>
<dbReference type="SUPFAM" id="SSF47807">
    <property type="entry name" value="5' to 3' exonuclease, C-terminal subdomain"/>
    <property type="match status" value="1"/>
</dbReference>
<comment type="subcellular location">
    <subcellularLocation>
        <location evidence="2">Nucleus</location>
    </subcellularLocation>
</comment>
<feature type="compositionally biased region" description="Polar residues" evidence="19">
    <location>
        <begin position="554"/>
        <end position="572"/>
    </location>
</feature>
<evidence type="ECO:0000256" key="14">
    <source>
        <dbReference type="ARBA" id="ARBA00023204"/>
    </source>
</evidence>
<evidence type="ECO:0000259" key="20">
    <source>
        <dbReference type="SMART" id="SM00484"/>
    </source>
</evidence>
<evidence type="ECO:0000256" key="11">
    <source>
        <dbReference type="ARBA" id="ARBA00022801"/>
    </source>
</evidence>
<dbReference type="InterPro" id="IPR001737">
    <property type="entry name" value="KsgA/Erm"/>
</dbReference>
<protein>
    <recommendedName>
        <fullName evidence="18">rRNA adenine N(6)-methyltransferase</fullName>
        <ecNumber evidence="18">2.1.1.-</ecNumber>
    </recommendedName>
</protein>
<dbReference type="SUPFAM" id="SSF88723">
    <property type="entry name" value="PIN domain-like"/>
    <property type="match status" value="1"/>
</dbReference>
<evidence type="ECO:0000256" key="3">
    <source>
        <dbReference type="ARBA" id="ARBA00022552"/>
    </source>
</evidence>
<dbReference type="Gene3D" id="3.40.50.1010">
    <property type="entry name" value="5'-nuclease"/>
    <property type="match status" value="1"/>
</dbReference>
<dbReference type="InterPro" id="IPR006086">
    <property type="entry name" value="XPG-I_dom"/>
</dbReference>
<dbReference type="InterPro" id="IPR006085">
    <property type="entry name" value="XPG_DNA_repair_N"/>
</dbReference>
<feature type="binding site" evidence="17">
    <location>
        <position position="703"/>
    </location>
    <ligand>
        <name>S-adenosyl-L-methionine</name>
        <dbReference type="ChEBI" id="CHEBI:59789"/>
    </ligand>
</feature>
<evidence type="ECO:0000256" key="10">
    <source>
        <dbReference type="ARBA" id="ARBA00022763"/>
    </source>
</evidence>
<dbReference type="SMART" id="SM00650">
    <property type="entry name" value="rADc"/>
    <property type="match status" value="1"/>
</dbReference>
<dbReference type="InterPro" id="IPR020598">
    <property type="entry name" value="rRNA_Ade_methylase_Trfase_N"/>
</dbReference>
<dbReference type="OrthoDB" id="2959108at2759"/>
<dbReference type="CDD" id="cd09869">
    <property type="entry name" value="PIN_GEN1"/>
    <property type="match status" value="1"/>
</dbReference>
<feature type="domain" description="XPG-I" evidence="20">
    <location>
        <begin position="128"/>
        <end position="198"/>
    </location>
</feature>
<evidence type="ECO:0000256" key="13">
    <source>
        <dbReference type="ARBA" id="ARBA00022884"/>
    </source>
</evidence>
<dbReference type="PANTHER" id="PTHR11727:SF27">
    <property type="entry name" value="RIBOSOMAL RNA SMALL SUBUNIT METHYLTRANSFERASE, CHLOROPLASTIC"/>
    <property type="match status" value="1"/>
</dbReference>
<dbReference type="PANTHER" id="PTHR11727">
    <property type="entry name" value="DIMETHYLADENOSINE TRANSFERASE"/>
    <property type="match status" value="1"/>
</dbReference>
<keyword evidence="24" id="KW-1185">Reference proteome</keyword>
<evidence type="ECO:0000259" key="22">
    <source>
        <dbReference type="SMART" id="SM00650"/>
    </source>
</evidence>
<evidence type="ECO:0000256" key="18">
    <source>
        <dbReference type="RuleBase" id="RU362106"/>
    </source>
</evidence>